<accession>A0A8J6U4F5</accession>
<gene>
    <name evidence="1" type="ORF">ICJ85_02525</name>
</gene>
<keyword evidence="2" id="KW-1185">Reference proteome</keyword>
<evidence type="ECO:0000313" key="1">
    <source>
        <dbReference type="EMBL" id="MBD0822884.1"/>
    </source>
</evidence>
<dbReference type="Proteomes" id="UP000621516">
    <property type="component" value="Unassembled WGS sequence"/>
</dbReference>
<protein>
    <submittedName>
        <fullName evidence="1">Uncharacterized protein</fullName>
    </submittedName>
</protein>
<proteinExistence type="predicted"/>
<evidence type="ECO:0000313" key="2">
    <source>
        <dbReference type="Proteomes" id="UP000621516"/>
    </source>
</evidence>
<comment type="caution">
    <text evidence="1">The sequence shown here is derived from an EMBL/GenBank/DDBJ whole genome shotgun (WGS) entry which is preliminary data.</text>
</comment>
<name>A0A8J6U4F5_9FLAO</name>
<reference evidence="1 2" key="1">
    <citation type="journal article" date="2018" name="J. Microbiol.">
        <title>Aestuariibaculum marinum sp. nov., a marine bacterium isolated from seawater in South Korea.</title>
        <authorList>
            <person name="Choi J."/>
            <person name="Lee D."/>
            <person name="Jang J.H."/>
            <person name="Cha S."/>
            <person name="Seo T."/>
        </authorList>
    </citation>
    <scope>NUCLEOTIDE SEQUENCE [LARGE SCALE GENOMIC DNA]</scope>
    <source>
        <strain evidence="1 2">IP7</strain>
    </source>
</reference>
<dbReference type="EMBL" id="JACVXD010000001">
    <property type="protein sequence ID" value="MBD0822884.1"/>
    <property type="molecule type" value="Genomic_DNA"/>
</dbReference>
<dbReference type="AlphaFoldDB" id="A0A8J6U4F5"/>
<dbReference type="RefSeq" id="WP_188222191.1">
    <property type="nucleotide sequence ID" value="NZ_JACVXD010000001.1"/>
</dbReference>
<sequence length="292" mass="32881">MSNKHLVIFLSLVFPLFLRAQENYEYIGFIRVNDTVNISYKVALTEQSGVVKGYSLTGMGGEHETRSTIRGEYYEDKKELNFRETGIVYTKSPVTQDDFCFINTTIDNFTFKKSNKIKADFIGLFPDNTKCINGEILLSPLEKMEAKFDKVMTKINKSKRVSDSIKEKLSSMKMMDSLNLNILRKDQTMSVFSKSENVSLIIYDGGKEDGDKVTISVNNKTLLSNFEATNKQKLINLDLASGKTSIVIHADNEGSITPNTVIVELKDGDNTLKAMSNLKKGEKTQIDFLKAK</sequence>
<organism evidence="1 2">
    <name type="scientific">Aestuariibaculum marinum</name>
    <dbReference type="NCBI Taxonomy" id="2683592"/>
    <lineage>
        <taxon>Bacteria</taxon>
        <taxon>Pseudomonadati</taxon>
        <taxon>Bacteroidota</taxon>
        <taxon>Flavobacteriia</taxon>
        <taxon>Flavobacteriales</taxon>
        <taxon>Flavobacteriaceae</taxon>
    </lineage>
</organism>